<organism evidence="1 2">
    <name type="scientific">Leeuwenhoekiella blandensis (strain CECT 7118 / CCUG 51940 / KCTC 22103 / MED217)</name>
    <name type="common">Flavobacterium sp. (strain MED217)</name>
    <dbReference type="NCBI Taxonomy" id="398720"/>
    <lineage>
        <taxon>Bacteria</taxon>
        <taxon>Pseudomonadati</taxon>
        <taxon>Bacteroidota</taxon>
        <taxon>Flavobacteriia</taxon>
        <taxon>Flavobacteriales</taxon>
        <taxon>Flavobacteriaceae</taxon>
        <taxon>Leeuwenhoekiella</taxon>
    </lineage>
</organism>
<evidence type="ECO:0000313" key="2">
    <source>
        <dbReference type="Proteomes" id="UP000001601"/>
    </source>
</evidence>
<accession>A3XRA5</accession>
<comment type="caution">
    <text evidence="1">The sequence shown here is derived from an EMBL/GenBank/DDBJ whole genome shotgun (WGS) entry which is preliminary data.</text>
</comment>
<dbReference type="InterPro" id="IPR018534">
    <property type="entry name" value="Tet_reg_excision_RteC"/>
</dbReference>
<dbReference type="EMBL" id="AANC01000011">
    <property type="protein sequence ID" value="EAQ47919.1"/>
    <property type="molecule type" value="Genomic_DNA"/>
</dbReference>
<dbReference type="Pfam" id="PF09357">
    <property type="entry name" value="RteC"/>
    <property type="match status" value="1"/>
</dbReference>
<keyword evidence="2" id="KW-1185">Reference proteome</keyword>
<name>A3XRA5_LEEBM</name>
<proteinExistence type="predicted"/>
<evidence type="ECO:0000313" key="1">
    <source>
        <dbReference type="EMBL" id="EAQ47919.1"/>
    </source>
</evidence>
<dbReference type="RefSeq" id="WP_009781063.1">
    <property type="nucleotide sequence ID" value="NZ_CH672395.1"/>
</dbReference>
<dbReference type="Proteomes" id="UP000001601">
    <property type="component" value="Unassembled WGS sequence"/>
</dbReference>
<dbReference type="HOGENOM" id="CLU_079317_0_0_10"/>
<protein>
    <submittedName>
        <fullName evidence="1">Putative regulatory protein RteC-like protein</fullName>
    </submittedName>
</protein>
<dbReference type="AlphaFoldDB" id="A3XRA5"/>
<dbReference type="STRING" id="398720.MED217_13546"/>
<gene>
    <name evidence="1" type="ORF">MED217_13546</name>
</gene>
<reference evidence="1 2" key="1">
    <citation type="journal article" date="2007" name="Nature">
        <title>Light stimulates growth of proteorhodopsin-containing marine Flavobacteria.</title>
        <authorList>
            <person name="Gomez-Consarnau L."/>
            <person name="Gonzalez J.M."/>
            <person name="Coll-Llado M."/>
            <person name="Gourdon P."/>
            <person name="Pascher T."/>
            <person name="Neutze R."/>
            <person name="Pedros-Alio C."/>
            <person name="Pinhassi J."/>
        </authorList>
    </citation>
    <scope>NUCLEOTIDE SEQUENCE [LARGE SCALE GENOMIC DNA]</scope>
    <source>
        <strain evidence="1 2">MED217</strain>
    </source>
</reference>
<sequence>MKEAEARVAAFTRELQALQEAQATPLKCALEAIAVCNKTLSSLQHWVDTHDFESIPSEIYFFKSLKSEPMSHLIYYTEVRTCELQKPKAGKHYQVSFLQKELKKLNKFFYRNADFVHYMELGHTYLDHQYFSRTQNPEYPVNPLVHYYQFPEFTTSHDMLWAKVKAMNRYIHYIREQLEALQPGQNFKWKQDKHKVLVWTGSKTALVELIYALYSDQVINHGALDLKQLTSGFEDFFNIKLQHPYKTYTELKERKGSRTKFLNELILKLEQKMLAEDA</sequence>
<dbReference type="eggNOG" id="ENOG502Z8UF">
    <property type="taxonomic scope" value="Bacteria"/>
</dbReference>
<dbReference type="OrthoDB" id="790983at2"/>